<dbReference type="InterPro" id="IPR009000">
    <property type="entry name" value="Transl_B-barrel_sf"/>
</dbReference>
<comment type="function">
    <text evidence="5">An accessory protein needed during the final step in the assembly of 30S ribosomal subunit, possibly for assembly of the head region. Essential for efficient processing of 16S rRNA. May be needed both before and after RbfA during the maturation of 16S rRNA. It has affinity for free ribosomal 30S subunits but not for 70S ribosomes.</text>
</comment>
<dbReference type="GO" id="GO:0006364">
    <property type="term" value="P:rRNA processing"/>
    <property type="evidence" value="ECO:0007669"/>
    <property type="project" value="UniProtKB-UniRule"/>
</dbReference>
<keyword evidence="1 5" id="KW-0963">Cytoplasm</keyword>
<dbReference type="HAMAP" id="MF_00014">
    <property type="entry name" value="Ribosome_mat_RimM"/>
    <property type="match status" value="1"/>
</dbReference>
<dbReference type="AlphaFoldDB" id="A0A5A7N3N9"/>
<evidence type="ECO:0000313" key="8">
    <source>
        <dbReference type="EMBL" id="GER01709.1"/>
    </source>
</evidence>
<keyword evidence="2 5" id="KW-0690">Ribosome biogenesis</keyword>
<evidence type="ECO:0000256" key="5">
    <source>
        <dbReference type="HAMAP-Rule" id="MF_00014"/>
    </source>
</evidence>
<keyword evidence="9" id="KW-1185">Reference proteome</keyword>
<evidence type="ECO:0000313" key="9">
    <source>
        <dbReference type="Proteomes" id="UP000325187"/>
    </source>
</evidence>
<dbReference type="Pfam" id="PF01782">
    <property type="entry name" value="RimM"/>
    <property type="match status" value="1"/>
</dbReference>
<comment type="domain">
    <text evidence="5">The PRC barrel domain binds ribosomal protein uS19.</text>
</comment>
<name>A0A5A7N3N9_9PROT</name>
<dbReference type="PANTHER" id="PTHR33692">
    <property type="entry name" value="RIBOSOME MATURATION FACTOR RIMM"/>
    <property type="match status" value="1"/>
</dbReference>
<protein>
    <recommendedName>
        <fullName evidence="5">Ribosome maturation factor RimM</fullName>
    </recommendedName>
</protein>
<dbReference type="GO" id="GO:0043022">
    <property type="term" value="F:ribosome binding"/>
    <property type="evidence" value="ECO:0007669"/>
    <property type="project" value="InterPro"/>
</dbReference>
<dbReference type="Gene3D" id="2.30.30.240">
    <property type="entry name" value="PRC-barrel domain"/>
    <property type="match status" value="1"/>
</dbReference>
<evidence type="ECO:0000259" key="7">
    <source>
        <dbReference type="Pfam" id="PF24986"/>
    </source>
</evidence>
<evidence type="ECO:0000256" key="3">
    <source>
        <dbReference type="ARBA" id="ARBA00022552"/>
    </source>
</evidence>
<sequence>MSALGPQDRNRVCIAALAGAHGVRGAVRLKLFTQTPEAIAHYSPLYLEHSDTPITLRLTGPIKGGWAARLDGVDNRDQAQALSGKKLYTTREALESAALPDADQEEDSYFLADLAGLSVLSPTGAPLGVVRTAHDFGSGDLLELALDAPAPGLGKSVLLPFDRRFVPDVDLAARQITVDLALWLDLQNDSKSDISEASDADSSAP</sequence>
<dbReference type="RefSeq" id="WP_150002640.1">
    <property type="nucleotide sequence ID" value="NZ_BKCM01000012.1"/>
</dbReference>
<dbReference type="EMBL" id="BKCM01000012">
    <property type="protein sequence ID" value="GER01709.1"/>
    <property type="molecule type" value="Genomic_DNA"/>
</dbReference>
<comment type="subcellular location">
    <subcellularLocation>
        <location evidence="5">Cytoplasm</location>
    </subcellularLocation>
</comment>
<dbReference type="GO" id="GO:0005737">
    <property type="term" value="C:cytoplasm"/>
    <property type="evidence" value="ECO:0007669"/>
    <property type="project" value="UniProtKB-SubCell"/>
</dbReference>
<comment type="subunit">
    <text evidence="5">Binds ribosomal protein uS19.</text>
</comment>
<dbReference type="SUPFAM" id="SSF50447">
    <property type="entry name" value="Translation proteins"/>
    <property type="match status" value="1"/>
</dbReference>
<dbReference type="InterPro" id="IPR011961">
    <property type="entry name" value="RimM"/>
</dbReference>
<comment type="caution">
    <text evidence="8">The sequence shown here is derived from an EMBL/GenBank/DDBJ whole genome shotgun (WGS) entry which is preliminary data.</text>
</comment>
<dbReference type="InterPro" id="IPR036976">
    <property type="entry name" value="RimM_N_sf"/>
</dbReference>
<feature type="domain" description="RimM N-terminal" evidence="6">
    <location>
        <begin position="14"/>
        <end position="92"/>
    </location>
</feature>
<keyword evidence="4 5" id="KW-0143">Chaperone</keyword>
<dbReference type="NCBIfam" id="TIGR02273">
    <property type="entry name" value="16S_RimM"/>
    <property type="match status" value="1"/>
</dbReference>
<dbReference type="InterPro" id="IPR056792">
    <property type="entry name" value="PRC_RimM"/>
</dbReference>
<feature type="domain" description="Ribosome maturation factor RimM PRC barrel" evidence="7">
    <location>
        <begin position="113"/>
        <end position="181"/>
    </location>
</feature>
<organism evidence="8 9">
    <name type="scientific">Iodidimonas gelatinilytica</name>
    <dbReference type="NCBI Taxonomy" id="1236966"/>
    <lineage>
        <taxon>Bacteria</taxon>
        <taxon>Pseudomonadati</taxon>
        <taxon>Pseudomonadota</taxon>
        <taxon>Alphaproteobacteria</taxon>
        <taxon>Iodidimonadales</taxon>
        <taxon>Iodidimonadaceae</taxon>
        <taxon>Iodidimonas</taxon>
    </lineage>
</organism>
<dbReference type="PANTHER" id="PTHR33692:SF1">
    <property type="entry name" value="RIBOSOME MATURATION FACTOR RIMM"/>
    <property type="match status" value="1"/>
</dbReference>
<dbReference type="InterPro" id="IPR011033">
    <property type="entry name" value="PRC_barrel-like_sf"/>
</dbReference>
<comment type="similarity">
    <text evidence="5">Belongs to the RimM family.</text>
</comment>
<keyword evidence="3 5" id="KW-0698">rRNA processing</keyword>
<dbReference type="GO" id="GO:0042274">
    <property type="term" value="P:ribosomal small subunit biogenesis"/>
    <property type="evidence" value="ECO:0007669"/>
    <property type="project" value="UniProtKB-UniRule"/>
</dbReference>
<evidence type="ECO:0000259" key="6">
    <source>
        <dbReference type="Pfam" id="PF01782"/>
    </source>
</evidence>
<evidence type="ECO:0000256" key="2">
    <source>
        <dbReference type="ARBA" id="ARBA00022517"/>
    </source>
</evidence>
<dbReference type="InterPro" id="IPR002676">
    <property type="entry name" value="RimM_N"/>
</dbReference>
<dbReference type="GO" id="GO:0005840">
    <property type="term" value="C:ribosome"/>
    <property type="evidence" value="ECO:0007669"/>
    <property type="project" value="InterPro"/>
</dbReference>
<evidence type="ECO:0000256" key="4">
    <source>
        <dbReference type="ARBA" id="ARBA00023186"/>
    </source>
</evidence>
<dbReference type="SUPFAM" id="SSF50346">
    <property type="entry name" value="PRC-barrel domain"/>
    <property type="match status" value="1"/>
</dbReference>
<evidence type="ECO:0000256" key="1">
    <source>
        <dbReference type="ARBA" id="ARBA00022490"/>
    </source>
</evidence>
<reference evidence="8 9" key="1">
    <citation type="submission" date="2019-09" db="EMBL/GenBank/DDBJ databases">
        <title>NBRP : Genome information of microbial organism related human and environment.</title>
        <authorList>
            <person name="Hattori M."/>
            <person name="Oshima K."/>
            <person name="Inaba H."/>
            <person name="Suda W."/>
            <person name="Sakamoto M."/>
            <person name="Iino T."/>
            <person name="Kitahara M."/>
            <person name="Oshida Y."/>
            <person name="Iida T."/>
            <person name="Kudo T."/>
            <person name="Itoh T."/>
            <person name="Ohkuma M."/>
        </authorList>
    </citation>
    <scope>NUCLEOTIDE SEQUENCE [LARGE SCALE GENOMIC DNA]</scope>
    <source>
        <strain evidence="8 9">Mie-1</strain>
    </source>
</reference>
<gene>
    <name evidence="5 8" type="primary">rimM</name>
    <name evidence="8" type="ORF">JCM17845_23320</name>
</gene>
<dbReference type="Gene3D" id="2.40.30.60">
    <property type="entry name" value="RimM"/>
    <property type="match status" value="1"/>
</dbReference>
<proteinExistence type="inferred from homology"/>
<dbReference type="Proteomes" id="UP000325187">
    <property type="component" value="Unassembled WGS sequence"/>
</dbReference>
<accession>A0A5A7N3N9</accession>
<dbReference type="Pfam" id="PF24986">
    <property type="entry name" value="PRC_RimM"/>
    <property type="match status" value="1"/>
</dbReference>